<evidence type="ECO:0000313" key="6">
    <source>
        <dbReference type="Proteomes" id="UP000235114"/>
    </source>
</evidence>
<feature type="transmembrane region" description="Helical" evidence="1">
    <location>
        <begin position="12"/>
        <end position="30"/>
    </location>
</feature>
<keyword evidence="6" id="KW-1185">Reference proteome</keyword>
<dbReference type="Proteomes" id="UP000235114">
    <property type="component" value="Unassembled WGS sequence"/>
</dbReference>
<dbReference type="Proteomes" id="UP000234951">
    <property type="component" value="Unassembled WGS sequence"/>
</dbReference>
<protein>
    <recommendedName>
        <fullName evidence="2">EfeO-type cupredoxin-like domain-containing protein</fullName>
    </recommendedName>
</protein>
<evidence type="ECO:0000259" key="2">
    <source>
        <dbReference type="Pfam" id="PF13473"/>
    </source>
</evidence>
<gene>
    <name evidence="3" type="ORF">CU635_17330</name>
    <name evidence="4" type="ORF">CVD25_08045</name>
</gene>
<organism evidence="3 5">
    <name type="scientific">Bacillus canaveralius</name>
    <dbReference type="NCBI Taxonomy" id="1403243"/>
    <lineage>
        <taxon>Bacteria</taxon>
        <taxon>Bacillati</taxon>
        <taxon>Bacillota</taxon>
        <taxon>Bacilli</taxon>
        <taxon>Bacillales</taxon>
        <taxon>Bacillaceae</taxon>
        <taxon>Bacillus</taxon>
    </lineage>
</organism>
<evidence type="ECO:0000313" key="3">
    <source>
        <dbReference type="EMBL" id="PLR80810.1"/>
    </source>
</evidence>
<keyword evidence="1" id="KW-0472">Membrane</keyword>
<comment type="caution">
    <text evidence="3">The sequence shown here is derived from an EMBL/GenBank/DDBJ whole genome shotgun (WGS) entry which is preliminary data.</text>
</comment>
<proteinExistence type="predicted"/>
<reference evidence="4 6" key="2">
    <citation type="submission" date="2017-12" db="EMBL/GenBank/DDBJ databases">
        <title>Comparative Functional Genomics of Dry Heat Resistant strains isolated from the Viking Spacecraft.</title>
        <authorList>
            <person name="Seuylemezian A."/>
            <person name="Cooper K."/>
            <person name="Vaishampayan P."/>
        </authorList>
    </citation>
    <scope>NUCLEOTIDE SEQUENCE [LARGE SCALE GENOMIC DNA]</scope>
    <source>
        <strain evidence="4 6">ATCC 29669</strain>
    </source>
</reference>
<dbReference type="InterPro" id="IPR008972">
    <property type="entry name" value="Cupredoxin"/>
</dbReference>
<feature type="domain" description="EfeO-type cupredoxin-like" evidence="2">
    <location>
        <begin position="56"/>
        <end position="143"/>
    </location>
</feature>
<sequence>MKFYVFKKESLVLFIIICMVVITASIWFFAHSDSVPASGADVGSKAREIHLITSEFKTKMDDGSEMEVYRWDPGTIFVEKGEKVNLKIFGVNGREHPFIIEGTNIKGTVKKGKETVVPLQFQDEGVYRLICHTHSQSMKGHMIGYIIVD</sequence>
<dbReference type="Gene3D" id="2.60.40.420">
    <property type="entry name" value="Cupredoxins - blue copper proteins"/>
    <property type="match status" value="1"/>
</dbReference>
<evidence type="ECO:0000256" key="1">
    <source>
        <dbReference type="SAM" id="Phobius"/>
    </source>
</evidence>
<dbReference type="EMBL" id="PGVD01000022">
    <property type="protein sequence ID" value="PLR98313.1"/>
    <property type="molecule type" value="Genomic_DNA"/>
</dbReference>
<evidence type="ECO:0000313" key="5">
    <source>
        <dbReference type="Proteomes" id="UP000234951"/>
    </source>
</evidence>
<keyword evidence="1" id="KW-0812">Transmembrane</keyword>
<dbReference type="Pfam" id="PF13473">
    <property type="entry name" value="Cupredoxin_1"/>
    <property type="match status" value="1"/>
</dbReference>
<reference evidence="3 5" key="1">
    <citation type="submission" date="2017-11" db="EMBL/GenBank/DDBJ databases">
        <title>Comparitive Functional Genomics of Dry Heat Resistant strains isolated from the Viking Spacecraft.</title>
        <authorList>
            <person name="Seuylemezian A."/>
            <person name="Cooper K."/>
            <person name="Vaishampayan P."/>
        </authorList>
    </citation>
    <scope>NUCLEOTIDE SEQUENCE [LARGE SCALE GENOMIC DNA]</scope>
    <source>
        <strain evidence="3 5">M4.6</strain>
    </source>
</reference>
<evidence type="ECO:0000313" key="4">
    <source>
        <dbReference type="EMBL" id="PLR98313.1"/>
    </source>
</evidence>
<dbReference type="RefSeq" id="WP_101578636.1">
    <property type="nucleotide sequence ID" value="NZ_PGVA01000044.1"/>
</dbReference>
<dbReference type="OrthoDB" id="9773354at2"/>
<dbReference type="SUPFAM" id="SSF49503">
    <property type="entry name" value="Cupredoxins"/>
    <property type="match status" value="1"/>
</dbReference>
<dbReference type="AlphaFoldDB" id="A0A2N5GIQ7"/>
<dbReference type="InterPro" id="IPR028096">
    <property type="entry name" value="EfeO_Cupredoxin"/>
</dbReference>
<dbReference type="EMBL" id="PGVA01000044">
    <property type="protein sequence ID" value="PLR80810.1"/>
    <property type="molecule type" value="Genomic_DNA"/>
</dbReference>
<name>A0A2N5GIQ7_9BACI</name>
<keyword evidence="1" id="KW-1133">Transmembrane helix</keyword>
<accession>A0A2N5GIQ7</accession>